<reference evidence="1 2" key="1">
    <citation type="submission" date="2019-09" db="EMBL/GenBank/DDBJ databases">
        <authorList>
            <person name="Chen X.-Y."/>
        </authorList>
    </citation>
    <scope>NUCLEOTIDE SEQUENCE [LARGE SCALE GENOMIC DNA]</scope>
    <source>
        <strain evidence="1 2">NY5</strain>
    </source>
</reference>
<dbReference type="EMBL" id="VTUX01000001">
    <property type="protein sequence ID" value="KAA1194296.1"/>
    <property type="molecule type" value="Genomic_DNA"/>
</dbReference>
<proteinExistence type="predicted"/>
<dbReference type="AlphaFoldDB" id="A0A5B0X4R8"/>
<sequence>MRKSLLLFSTALLAACKINMPVSDDGRVVSLSGARDCGPGETCEFDVSDTFFEETFTAVPGAGQVFLGWRKRDRGLCGGTAAPCELSTSAFAGDAALAGLLASDETFFLQPVFAPTGGPSFNVRYCEVLIGRAVDDGFEAEVWGSQSLNDCPEAKVRALDPVAIARENDAEWANINGPRYWVIDNLQLTSIPPGFRAPEDIRREFGGIEMRLITSVRLSGVQGLLAAGGYQVAEVARGTLFTFVKGRRVYELEDPAGSRYLMQSFSQAVKQRQDITELADLGSRLQLPPGWRFRSYILDEALQLPSVDGIARVVTDNLENTYQLLPEQ</sequence>
<gene>
    <name evidence="1" type="ORF">F0M18_02340</name>
</gene>
<name>A0A5B0X4R8_9GAMM</name>
<evidence type="ECO:0000313" key="1">
    <source>
        <dbReference type="EMBL" id="KAA1194296.1"/>
    </source>
</evidence>
<dbReference type="RefSeq" id="WP_149609765.1">
    <property type="nucleotide sequence ID" value="NZ_VTUX01000001.1"/>
</dbReference>
<dbReference type="PROSITE" id="PS51257">
    <property type="entry name" value="PROKAR_LIPOPROTEIN"/>
    <property type="match status" value="1"/>
</dbReference>
<dbReference type="Proteomes" id="UP000323708">
    <property type="component" value="Unassembled WGS sequence"/>
</dbReference>
<comment type="caution">
    <text evidence="1">The sequence shown here is derived from an EMBL/GenBank/DDBJ whole genome shotgun (WGS) entry which is preliminary data.</text>
</comment>
<accession>A0A5B0X4R8</accession>
<keyword evidence="2" id="KW-1185">Reference proteome</keyword>
<evidence type="ECO:0000313" key="2">
    <source>
        <dbReference type="Proteomes" id="UP000323708"/>
    </source>
</evidence>
<organism evidence="1 2">
    <name type="scientific">Pseudohalioglobus sediminis</name>
    <dbReference type="NCBI Taxonomy" id="2606449"/>
    <lineage>
        <taxon>Bacteria</taxon>
        <taxon>Pseudomonadati</taxon>
        <taxon>Pseudomonadota</taxon>
        <taxon>Gammaproteobacteria</taxon>
        <taxon>Cellvibrionales</taxon>
        <taxon>Halieaceae</taxon>
        <taxon>Pseudohalioglobus</taxon>
    </lineage>
</organism>
<evidence type="ECO:0008006" key="3">
    <source>
        <dbReference type="Google" id="ProtNLM"/>
    </source>
</evidence>
<protein>
    <recommendedName>
        <fullName evidence="3">Bacterial repeat domain-containing protein</fullName>
    </recommendedName>
</protein>